<dbReference type="SUPFAM" id="SSF54106">
    <property type="entry name" value="LysM domain"/>
    <property type="match status" value="2"/>
</dbReference>
<dbReference type="Pfam" id="PF01476">
    <property type="entry name" value="LysM"/>
    <property type="match status" value="2"/>
</dbReference>
<feature type="coiled-coil region" evidence="1">
    <location>
        <begin position="22"/>
        <end position="49"/>
    </location>
</feature>
<dbReference type="PROSITE" id="PS51782">
    <property type="entry name" value="LYSM"/>
    <property type="match status" value="2"/>
</dbReference>
<dbReference type="RefSeq" id="WP_338687827.1">
    <property type="nucleotide sequence ID" value="NZ_AP024702.1"/>
</dbReference>
<accession>A0ABN6GYM3</accession>
<proteinExistence type="predicted"/>
<dbReference type="EMBL" id="AP024702">
    <property type="protein sequence ID" value="BCX46326.1"/>
    <property type="molecule type" value="Genomic_DNA"/>
</dbReference>
<dbReference type="Gene3D" id="3.10.350.10">
    <property type="entry name" value="LysM domain"/>
    <property type="match status" value="2"/>
</dbReference>
<evidence type="ECO:0000256" key="1">
    <source>
        <dbReference type="SAM" id="Coils"/>
    </source>
</evidence>
<dbReference type="SMART" id="SM00257">
    <property type="entry name" value="LysM"/>
    <property type="match status" value="2"/>
</dbReference>
<organism evidence="3 4">
    <name type="scientific">Haloferula helveola</name>
    <dbReference type="NCBI Taxonomy" id="490095"/>
    <lineage>
        <taxon>Bacteria</taxon>
        <taxon>Pseudomonadati</taxon>
        <taxon>Verrucomicrobiota</taxon>
        <taxon>Verrucomicrobiia</taxon>
        <taxon>Verrucomicrobiales</taxon>
        <taxon>Verrucomicrobiaceae</taxon>
        <taxon>Haloferula</taxon>
    </lineage>
</organism>
<evidence type="ECO:0000313" key="3">
    <source>
        <dbReference type="EMBL" id="BCX46326.1"/>
    </source>
</evidence>
<keyword evidence="4" id="KW-1185">Reference proteome</keyword>
<dbReference type="InterPro" id="IPR018392">
    <property type="entry name" value="LysM"/>
</dbReference>
<evidence type="ECO:0000313" key="4">
    <source>
        <dbReference type="Proteomes" id="UP001374893"/>
    </source>
</evidence>
<sequence length="196" mass="21418">MKVIGCIWILLAGIATAFPESLETLRRQVQEQERQIKRLEIENARLRYMLTEADEPKTDPLYGAKVSGKPAAAKGGSEGRAHVVREGDTLSKIASTHGVELDAVLEANRIPDPSRIAVGQRIVMPGPDASLLPKLERAERRTHVVQSGENLYRISLRYGVDLDDLLAANPAVDPRRLRVGQKISVPTAETALAAGR</sequence>
<keyword evidence="1" id="KW-0175">Coiled coil</keyword>
<evidence type="ECO:0000259" key="2">
    <source>
        <dbReference type="PROSITE" id="PS51782"/>
    </source>
</evidence>
<name>A0ABN6GYM3_9BACT</name>
<feature type="domain" description="LysM" evidence="2">
    <location>
        <begin position="141"/>
        <end position="185"/>
    </location>
</feature>
<dbReference type="PANTHER" id="PTHR33734:SF22">
    <property type="entry name" value="MEMBRANE-BOUND LYTIC MUREIN TRANSGLYCOSYLASE D"/>
    <property type="match status" value="1"/>
</dbReference>
<dbReference type="InterPro" id="IPR036779">
    <property type="entry name" value="LysM_dom_sf"/>
</dbReference>
<dbReference type="CDD" id="cd00118">
    <property type="entry name" value="LysM"/>
    <property type="match status" value="2"/>
</dbReference>
<dbReference type="Proteomes" id="UP001374893">
    <property type="component" value="Chromosome"/>
</dbReference>
<feature type="domain" description="LysM" evidence="2">
    <location>
        <begin position="80"/>
        <end position="124"/>
    </location>
</feature>
<gene>
    <name evidence="3" type="ORF">HAHE_02340</name>
</gene>
<dbReference type="PANTHER" id="PTHR33734">
    <property type="entry name" value="LYSM DOMAIN-CONTAINING GPI-ANCHORED PROTEIN 2"/>
    <property type="match status" value="1"/>
</dbReference>
<protein>
    <submittedName>
        <fullName evidence="3">Peptidoglycan-binding protein lysM</fullName>
    </submittedName>
</protein>
<reference evidence="3 4" key="1">
    <citation type="submission" date="2021-06" db="EMBL/GenBank/DDBJ databases">
        <title>Complete genome of Haloferula helveola possessing various polysaccharide degrading enzymes.</title>
        <authorList>
            <person name="Takami H."/>
            <person name="Huang C."/>
            <person name="Hamasaki K."/>
        </authorList>
    </citation>
    <scope>NUCLEOTIDE SEQUENCE [LARGE SCALE GENOMIC DNA]</scope>
    <source>
        <strain evidence="3 4">CN-1</strain>
    </source>
</reference>